<proteinExistence type="predicted"/>
<dbReference type="EMBL" id="MSFL01000020">
    <property type="protein sequence ID" value="PWY76217.1"/>
    <property type="molecule type" value="Genomic_DNA"/>
</dbReference>
<dbReference type="RefSeq" id="XP_025397581.1">
    <property type="nucleotide sequence ID" value="XM_025548841.1"/>
</dbReference>
<gene>
    <name evidence="1" type="ORF">BO70DRAFT_91972</name>
</gene>
<name>A0A317VT70_9EURO</name>
<accession>A0A317VT70</accession>
<reference evidence="1 2" key="1">
    <citation type="submission" date="2016-12" db="EMBL/GenBank/DDBJ databases">
        <title>The genomes of Aspergillus section Nigri reveals drivers in fungal speciation.</title>
        <authorList>
            <consortium name="DOE Joint Genome Institute"/>
            <person name="Vesth T.C."/>
            <person name="Nybo J."/>
            <person name="Theobald S."/>
            <person name="Brandl J."/>
            <person name="Frisvad J.C."/>
            <person name="Nielsen K.F."/>
            <person name="Lyhne E.K."/>
            <person name="Kogle M.E."/>
            <person name="Kuo A."/>
            <person name="Riley R."/>
            <person name="Clum A."/>
            <person name="Nolan M."/>
            <person name="Lipzen A."/>
            <person name="Salamov A."/>
            <person name="Henrissat B."/>
            <person name="Wiebenga A."/>
            <person name="De Vries R.P."/>
            <person name="Grigoriev I.V."/>
            <person name="Mortensen U.H."/>
            <person name="Andersen M.R."/>
            <person name="Baker S.E."/>
        </authorList>
    </citation>
    <scope>NUCLEOTIDE SEQUENCE [LARGE SCALE GENOMIC DNA]</scope>
    <source>
        <strain evidence="1 2">CBS 117.55</strain>
    </source>
</reference>
<comment type="caution">
    <text evidence="1">The sequence shown here is derived from an EMBL/GenBank/DDBJ whole genome shotgun (WGS) entry which is preliminary data.</text>
</comment>
<dbReference type="AlphaFoldDB" id="A0A317VT70"/>
<keyword evidence="2" id="KW-1185">Reference proteome</keyword>
<dbReference type="VEuPathDB" id="FungiDB:BO70DRAFT_91972"/>
<evidence type="ECO:0000313" key="1">
    <source>
        <dbReference type="EMBL" id="PWY76217.1"/>
    </source>
</evidence>
<evidence type="ECO:0000313" key="2">
    <source>
        <dbReference type="Proteomes" id="UP000247233"/>
    </source>
</evidence>
<dbReference type="Proteomes" id="UP000247233">
    <property type="component" value="Unassembled WGS sequence"/>
</dbReference>
<organism evidence="1 2">
    <name type="scientific">Aspergillus heteromorphus CBS 117.55</name>
    <dbReference type="NCBI Taxonomy" id="1448321"/>
    <lineage>
        <taxon>Eukaryota</taxon>
        <taxon>Fungi</taxon>
        <taxon>Dikarya</taxon>
        <taxon>Ascomycota</taxon>
        <taxon>Pezizomycotina</taxon>
        <taxon>Eurotiomycetes</taxon>
        <taxon>Eurotiomycetidae</taxon>
        <taxon>Eurotiales</taxon>
        <taxon>Aspergillaceae</taxon>
        <taxon>Aspergillus</taxon>
        <taxon>Aspergillus subgen. Circumdati</taxon>
    </lineage>
</organism>
<sequence>MFEYAPRGMRVRDPRVHRSRSSCDSGLWLFVCLFVFPHHHHHHHHHPRDCLFVSLLFFFFPPIPFRRVCRGSFGCSRVFCWICTRFSCAHCRCQFQKQLIHQMRLGVLFFSFSLRYFFPRHGIQVLAAVLWVGWAVTRDPVSSYTIRFAFGSLPPYNRHNKRNNDDMLQLYYISFVW</sequence>
<dbReference type="GeneID" id="37071078"/>
<protein>
    <submittedName>
        <fullName evidence="1">Uncharacterized protein</fullName>
    </submittedName>
</protein>